<dbReference type="Gene3D" id="2.40.30.170">
    <property type="match status" value="1"/>
</dbReference>
<keyword evidence="4" id="KW-1133">Transmembrane helix</keyword>
<dbReference type="InterPro" id="IPR050465">
    <property type="entry name" value="UPF0194_transport"/>
</dbReference>
<dbReference type="PANTHER" id="PTHR32347">
    <property type="entry name" value="EFFLUX SYSTEM COMPONENT YKNX-RELATED"/>
    <property type="match status" value="1"/>
</dbReference>
<dbReference type="AlphaFoldDB" id="A0A1Z4N779"/>
<keyword evidence="6" id="KW-1185">Reference proteome</keyword>
<dbReference type="PRINTS" id="PR01490">
    <property type="entry name" value="RTXTOXIND"/>
</dbReference>
<comment type="subcellular location">
    <subcellularLocation>
        <location evidence="1">Cell envelope</location>
    </subcellularLocation>
</comment>
<sequence length="412" mass="44969">MVQNSKLGYRLSPKSILRLSVFISIVASLLVGGISFYAVKRWQYSGNSDTKIAAKKLPEITTVTALGRLEPKGEIIKLSATVSTQGSRVEQLLIKEGDKVKKGQIIAILDSRDRLQAALKEAQEQVKVAQANLAKTQAGAKRGEILAQQAAIARLAAERKGNIEAQIATVERLQAQVDNAAAEDNRYQQLYEQGAISASQKESKSLASESARKNLQQAQAQLQQIQSASQQQLKEAAANLDQISEVRSVDVAAAKAEVDRAIAAMNLAQANLQQAYVRSPQAGQVFEIHSRPGEIVSDDGIANLGQTSQMYAVAEVYESDISKVHPGQRVRVVNEFLPQELQGTVDWVGLQVRRQNVINTDPASNIDSRIIEVHVRLDPDSSQKAAKFTNMQVKVVIQLSKGQNNSKFKIQN</sequence>
<dbReference type="Proteomes" id="UP000218785">
    <property type="component" value="Chromosome"/>
</dbReference>
<dbReference type="SUPFAM" id="SSF111369">
    <property type="entry name" value="HlyD-like secretion proteins"/>
    <property type="match status" value="2"/>
</dbReference>
<evidence type="ECO:0000313" key="6">
    <source>
        <dbReference type="Proteomes" id="UP000218785"/>
    </source>
</evidence>
<keyword evidence="4" id="KW-0812">Transmembrane</keyword>
<protein>
    <submittedName>
        <fullName evidence="5">HlyD family secretion protein</fullName>
    </submittedName>
</protein>
<name>A0A1Z4N779_9CYAN</name>
<feature type="transmembrane region" description="Helical" evidence="4">
    <location>
        <begin position="21"/>
        <end position="39"/>
    </location>
</feature>
<keyword evidence="4" id="KW-0472">Membrane</keyword>
<keyword evidence="2 3" id="KW-0175">Coiled coil</keyword>
<dbReference type="EMBL" id="AP018248">
    <property type="protein sequence ID" value="BAZ01567.1"/>
    <property type="molecule type" value="Genomic_DNA"/>
</dbReference>
<evidence type="ECO:0000256" key="1">
    <source>
        <dbReference type="ARBA" id="ARBA00004196"/>
    </source>
</evidence>
<evidence type="ECO:0000256" key="3">
    <source>
        <dbReference type="SAM" id="Coils"/>
    </source>
</evidence>
<dbReference type="NCBIfam" id="TIGR02971">
    <property type="entry name" value="heterocyst_DevB"/>
    <property type="match status" value="1"/>
</dbReference>
<evidence type="ECO:0000313" key="5">
    <source>
        <dbReference type="EMBL" id="BAZ01567.1"/>
    </source>
</evidence>
<proteinExistence type="predicted"/>
<dbReference type="GO" id="GO:0030313">
    <property type="term" value="C:cell envelope"/>
    <property type="evidence" value="ECO:0007669"/>
    <property type="project" value="UniProtKB-SubCell"/>
</dbReference>
<dbReference type="InterPro" id="IPR014315">
    <property type="entry name" value="ABC_heterocyst_DevB"/>
</dbReference>
<evidence type="ECO:0000256" key="4">
    <source>
        <dbReference type="SAM" id="Phobius"/>
    </source>
</evidence>
<organism evidence="5 6">
    <name type="scientific">Tolypothrix tenuis PCC 7101</name>
    <dbReference type="NCBI Taxonomy" id="231146"/>
    <lineage>
        <taxon>Bacteria</taxon>
        <taxon>Bacillati</taxon>
        <taxon>Cyanobacteriota</taxon>
        <taxon>Cyanophyceae</taxon>
        <taxon>Nostocales</taxon>
        <taxon>Tolypothrichaceae</taxon>
        <taxon>Tolypothrix</taxon>
    </lineage>
</organism>
<gene>
    <name evidence="5" type="ORF">NIES37_55700</name>
</gene>
<dbReference type="Gene3D" id="1.10.287.470">
    <property type="entry name" value="Helix hairpin bin"/>
    <property type="match status" value="1"/>
</dbReference>
<dbReference type="KEGG" id="ttq:NIES37_55700"/>
<dbReference type="PANTHER" id="PTHR32347:SF27">
    <property type="entry name" value="RND EFFLUX PUMP MEMBRANE FUSION PROTEIN BARREL-SANDWICH DOMAIN-CONTAINING PROTEIN"/>
    <property type="match status" value="1"/>
</dbReference>
<dbReference type="Gene3D" id="2.40.50.100">
    <property type="match status" value="1"/>
</dbReference>
<feature type="coiled-coil region" evidence="3">
    <location>
        <begin position="163"/>
        <end position="271"/>
    </location>
</feature>
<feature type="coiled-coil region" evidence="3">
    <location>
        <begin position="105"/>
        <end position="139"/>
    </location>
</feature>
<accession>A0A1Z4N779</accession>
<evidence type="ECO:0000256" key="2">
    <source>
        <dbReference type="ARBA" id="ARBA00023054"/>
    </source>
</evidence>
<reference evidence="5 6" key="1">
    <citation type="submission" date="2017-06" db="EMBL/GenBank/DDBJ databases">
        <title>Genome sequencing of cyanobaciteial culture collection at National Institute for Environmental Studies (NIES).</title>
        <authorList>
            <person name="Hirose Y."/>
            <person name="Shimura Y."/>
            <person name="Fujisawa T."/>
            <person name="Nakamura Y."/>
            <person name="Kawachi M."/>
        </authorList>
    </citation>
    <scope>NUCLEOTIDE SEQUENCE [LARGE SCALE GENOMIC DNA]</scope>
    <source>
        <strain evidence="5 6">NIES-37</strain>
    </source>
</reference>